<feature type="domain" description="STAS" evidence="1">
    <location>
        <begin position="5"/>
        <end position="103"/>
    </location>
</feature>
<dbReference type="EMBL" id="JAPDPJ010000001">
    <property type="protein sequence ID" value="MCW3785141.1"/>
    <property type="molecule type" value="Genomic_DNA"/>
</dbReference>
<dbReference type="AlphaFoldDB" id="A0AAE3M0U0"/>
<dbReference type="Pfam" id="PF01740">
    <property type="entry name" value="STAS"/>
    <property type="match status" value="1"/>
</dbReference>
<gene>
    <name evidence="2" type="ORF">OM075_01615</name>
</gene>
<dbReference type="RefSeq" id="WP_301188712.1">
    <property type="nucleotide sequence ID" value="NZ_JAPDPJ010000001.1"/>
</dbReference>
<dbReference type="Proteomes" id="UP001209229">
    <property type="component" value="Unassembled WGS sequence"/>
</dbReference>
<organism evidence="2 3">
    <name type="scientific">Plebeiibacterium sediminum</name>
    <dbReference type="NCBI Taxonomy" id="2992112"/>
    <lineage>
        <taxon>Bacteria</taxon>
        <taxon>Pseudomonadati</taxon>
        <taxon>Bacteroidota</taxon>
        <taxon>Bacteroidia</taxon>
        <taxon>Marinilabiliales</taxon>
        <taxon>Marinilabiliaceae</taxon>
        <taxon>Plebeiibacterium</taxon>
    </lineage>
</organism>
<evidence type="ECO:0000313" key="2">
    <source>
        <dbReference type="EMBL" id="MCW3785141.1"/>
    </source>
</evidence>
<proteinExistence type="predicted"/>
<name>A0AAE3M0U0_9BACT</name>
<reference evidence="2" key="1">
    <citation type="submission" date="2022-10" db="EMBL/GenBank/DDBJ databases">
        <authorList>
            <person name="Yu W.X."/>
        </authorList>
    </citation>
    <scope>NUCLEOTIDE SEQUENCE</scope>
    <source>
        <strain evidence="2">AAT</strain>
    </source>
</reference>
<keyword evidence="3" id="KW-1185">Reference proteome</keyword>
<evidence type="ECO:0000313" key="3">
    <source>
        <dbReference type="Proteomes" id="UP001209229"/>
    </source>
</evidence>
<dbReference type="InterPro" id="IPR036513">
    <property type="entry name" value="STAS_dom_sf"/>
</dbReference>
<dbReference type="SUPFAM" id="SSF52091">
    <property type="entry name" value="SpoIIaa-like"/>
    <property type="match status" value="1"/>
</dbReference>
<sequence>MDTAFSVDVKHDKNQSKILISGELIINHICKIRESILDAVDFSNNLDIRITNPSSLDVTFIQLMSSVKKSFENKGKECTIEGMFSEEIHGLISNAGFNNLFKL</sequence>
<dbReference type="PROSITE" id="PS50801">
    <property type="entry name" value="STAS"/>
    <property type="match status" value="1"/>
</dbReference>
<accession>A0AAE3M0U0</accession>
<dbReference type="InterPro" id="IPR002645">
    <property type="entry name" value="STAS_dom"/>
</dbReference>
<evidence type="ECO:0000259" key="1">
    <source>
        <dbReference type="PROSITE" id="PS50801"/>
    </source>
</evidence>
<protein>
    <recommendedName>
        <fullName evidence="1">STAS domain-containing protein</fullName>
    </recommendedName>
</protein>
<comment type="caution">
    <text evidence="2">The sequence shown here is derived from an EMBL/GenBank/DDBJ whole genome shotgun (WGS) entry which is preliminary data.</text>
</comment>